<dbReference type="PANTHER" id="PTHR34580">
    <property type="match status" value="1"/>
</dbReference>
<reference evidence="3 4" key="1">
    <citation type="submission" date="2016-10" db="EMBL/GenBank/DDBJ databases">
        <authorList>
            <person name="de Groot N.N."/>
        </authorList>
    </citation>
    <scope>NUCLEOTIDE SEQUENCE [LARGE SCALE GENOMIC DNA]</scope>
    <source>
        <strain evidence="3 4">YAD2003</strain>
    </source>
</reference>
<sequence>MYTIQPKKLMIINILDILKKYTDEDHRLSQKDIVDILKKEYSMPADRKAVKSNLMNLVDFGYPINYSESLRKDKNGEDKTVLTDWYLSHDFSDAELRLLIDGLLFSRHIPYSQRKELITKLEGLSSVYFHSKVRHICTMPDDSSSNKQLFFTIDVLDEAIEKKRQVEFEYCSYGTDKQLHPRRNDNGEIRRYIVNPYQLAVMSGRYYLICNYDKYDRLSNYRVDRISDIRMLDAPIKPADKVAGYKYGLDLAEHMAEHIYMFTSEKINVKFRANSYIINDIIDYFGTDIDIFDVTDKDFIVRAHISEEDMFKWAVQYAGHAVVLEPAPLRKRVIDELKKAINNYEQEE</sequence>
<dbReference type="Pfam" id="PF25583">
    <property type="entry name" value="WCX"/>
    <property type="match status" value="1"/>
</dbReference>
<evidence type="ECO:0000259" key="1">
    <source>
        <dbReference type="Pfam" id="PF13280"/>
    </source>
</evidence>
<dbReference type="InterPro" id="IPR051534">
    <property type="entry name" value="CBASS_pafABC_assoc_protein"/>
</dbReference>
<dbReference type="OrthoDB" id="9772503at2"/>
<dbReference type="PROSITE" id="PS52050">
    <property type="entry name" value="WYL"/>
    <property type="match status" value="1"/>
</dbReference>
<evidence type="ECO:0000313" key="4">
    <source>
        <dbReference type="Proteomes" id="UP000183190"/>
    </source>
</evidence>
<accession>A0A1H6LB49</accession>
<organism evidence="3 4">
    <name type="scientific">Ruminococcus flavefaciens</name>
    <dbReference type="NCBI Taxonomy" id="1265"/>
    <lineage>
        <taxon>Bacteria</taxon>
        <taxon>Bacillati</taxon>
        <taxon>Bacillota</taxon>
        <taxon>Clostridia</taxon>
        <taxon>Eubacteriales</taxon>
        <taxon>Oscillospiraceae</taxon>
        <taxon>Ruminococcus</taxon>
    </lineage>
</organism>
<feature type="domain" description="WYL" evidence="1">
    <location>
        <begin position="153"/>
        <end position="231"/>
    </location>
</feature>
<protein>
    <submittedName>
        <fullName evidence="3">Predicted DNA-binding transcriptional regulator YafY, contains an HTH and WYL domains</fullName>
    </submittedName>
</protein>
<dbReference type="Proteomes" id="UP000183190">
    <property type="component" value="Unassembled WGS sequence"/>
</dbReference>
<dbReference type="InterPro" id="IPR057727">
    <property type="entry name" value="WCX_dom"/>
</dbReference>
<evidence type="ECO:0000259" key="2">
    <source>
        <dbReference type="Pfam" id="PF25583"/>
    </source>
</evidence>
<proteinExistence type="predicted"/>
<keyword evidence="3" id="KW-0238">DNA-binding</keyword>
<gene>
    <name evidence="3" type="ORF">SAMN02910265_03065</name>
</gene>
<dbReference type="PANTHER" id="PTHR34580:SF1">
    <property type="entry name" value="PROTEIN PAFC"/>
    <property type="match status" value="1"/>
</dbReference>
<dbReference type="AlphaFoldDB" id="A0A1H6LB49"/>
<dbReference type="GO" id="GO:0003677">
    <property type="term" value="F:DNA binding"/>
    <property type="evidence" value="ECO:0007669"/>
    <property type="project" value="UniProtKB-KW"/>
</dbReference>
<name>A0A1H6LB49_RUMFL</name>
<dbReference type="InterPro" id="IPR026881">
    <property type="entry name" value="WYL_dom"/>
</dbReference>
<evidence type="ECO:0000313" key="3">
    <source>
        <dbReference type="EMBL" id="SEH85709.1"/>
    </source>
</evidence>
<dbReference type="EMBL" id="FNWV01000018">
    <property type="protein sequence ID" value="SEH85709.1"/>
    <property type="molecule type" value="Genomic_DNA"/>
</dbReference>
<dbReference type="Pfam" id="PF13280">
    <property type="entry name" value="WYL"/>
    <property type="match status" value="1"/>
</dbReference>
<dbReference type="RefSeq" id="WP_074718944.1">
    <property type="nucleotide sequence ID" value="NZ_FNWV01000018.1"/>
</dbReference>
<feature type="domain" description="WCX" evidence="2">
    <location>
        <begin position="279"/>
        <end position="340"/>
    </location>
</feature>